<dbReference type="EMBL" id="JACVVK020000393">
    <property type="protein sequence ID" value="KAK7475828.1"/>
    <property type="molecule type" value="Genomic_DNA"/>
</dbReference>
<dbReference type="Gene3D" id="2.30.42.10">
    <property type="match status" value="1"/>
</dbReference>
<keyword evidence="4" id="KW-1185">Reference proteome</keyword>
<dbReference type="InterPro" id="IPR001478">
    <property type="entry name" value="PDZ"/>
</dbReference>
<feature type="region of interest" description="Disordered" evidence="1">
    <location>
        <begin position="1"/>
        <end position="21"/>
    </location>
</feature>
<protein>
    <recommendedName>
        <fullName evidence="2">PDZ domain-containing protein</fullName>
    </recommendedName>
</protein>
<evidence type="ECO:0000259" key="2">
    <source>
        <dbReference type="PROSITE" id="PS50106"/>
    </source>
</evidence>
<organism evidence="3 4">
    <name type="scientific">Batillaria attramentaria</name>
    <dbReference type="NCBI Taxonomy" id="370345"/>
    <lineage>
        <taxon>Eukaryota</taxon>
        <taxon>Metazoa</taxon>
        <taxon>Spiralia</taxon>
        <taxon>Lophotrochozoa</taxon>
        <taxon>Mollusca</taxon>
        <taxon>Gastropoda</taxon>
        <taxon>Caenogastropoda</taxon>
        <taxon>Sorbeoconcha</taxon>
        <taxon>Cerithioidea</taxon>
        <taxon>Batillariidae</taxon>
        <taxon>Batillaria</taxon>
    </lineage>
</organism>
<dbReference type="Pfam" id="PF00595">
    <property type="entry name" value="PDZ"/>
    <property type="match status" value="1"/>
</dbReference>
<evidence type="ECO:0000256" key="1">
    <source>
        <dbReference type="SAM" id="MobiDB-lite"/>
    </source>
</evidence>
<dbReference type="Proteomes" id="UP001519460">
    <property type="component" value="Unassembled WGS sequence"/>
</dbReference>
<accession>A0ABD0JM86</accession>
<name>A0ABD0JM86_9CAEN</name>
<dbReference type="PROSITE" id="PS50106">
    <property type="entry name" value="PDZ"/>
    <property type="match status" value="1"/>
</dbReference>
<evidence type="ECO:0000313" key="3">
    <source>
        <dbReference type="EMBL" id="KAK7475828.1"/>
    </source>
</evidence>
<feature type="domain" description="PDZ" evidence="2">
    <location>
        <begin position="53"/>
        <end position="107"/>
    </location>
</feature>
<dbReference type="InterPro" id="IPR036034">
    <property type="entry name" value="PDZ_sf"/>
</dbReference>
<sequence>MDDRLPHLLGPETSGPPLPNALSGVGLQHADLAPWFNTFELDGRELCSFVFPKNQDLGIQMEGGLGTPLGGKIVVAAVFDGGAAVEHGLQTGDQLMMVNGQKMVDITDMIHLVYAQSSFLNDEECV</sequence>
<evidence type="ECO:0000313" key="4">
    <source>
        <dbReference type="Proteomes" id="UP001519460"/>
    </source>
</evidence>
<gene>
    <name evidence="3" type="ORF">BaRGS_00032974</name>
</gene>
<reference evidence="3 4" key="1">
    <citation type="journal article" date="2023" name="Sci. Data">
        <title>Genome assembly of the Korean intertidal mud-creeper Batillaria attramentaria.</title>
        <authorList>
            <person name="Patra A.K."/>
            <person name="Ho P.T."/>
            <person name="Jun S."/>
            <person name="Lee S.J."/>
            <person name="Kim Y."/>
            <person name="Won Y.J."/>
        </authorList>
    </citation>
    <scope>NUCLEOTIDE SEQUENCE [LARGE SCALE GENOMIC DNA]</scope>
    <source>
        <strain evidence="3">Wonlab-2016</strain>
    </source>
</reference>
<proteinExistence type="predicted"/>
<dbReference type="SUPFAM" id="SSF50156">
    <property type="entry name" value="PDZ domain-like"/>
    <property type="match status" value="1"/>
</dbReference>
<comment type="caution">
    <text evidence="3">The sequence shown here is derived from an EMBL/GenBank/DDBJ whole genome shotgun (WGS) entry which is preliminary data.</text>
</comment>
<dbReference type="AlphaFoldDB" id="A0ABD0JM86"/>